<dbReference type="InterPro" id="IPR036388">
    <property type="entry name" value="WH-like_DNA-bd_sf"/>
</dbReference>
<evidence type="ECO:0000256" key="5">
    <source>
        <dbReference type="ARBA" id="ARBA00023163"/>
    </source>
</evidence>
<dbReference type="InterPro" id="IPR013324">
    <property type="entry name" value="RNA_pol_sigma_r3/r4-like"/>
</dbReference>
<protein>
    <submittedName>
        <fullName evidence="8">SigE family RNA polymerase sigma factor</fullName>
    </submittedName>
</protein>
<dbReference type="NCBIfam" id="TIGR02983">
    <property type="entry name" value="SigE-fam_strep"/>
    <property type="match status" value="1"/>
</dbReference>
<dbReference type="InterPro" id="IPR013249">
    <property type="entry name" value="RNA_pol_sigma70_r4_t2"/>
</dbReference>
<keyword evidence="2" id="KW-0805">Transcription regulation</keyword>
<accession>A0ABP9PKI5</accession>
<comment type="similarity">
    <text evidence="1">Belongs to the sigma-70 factor family. ECF subfamily.</text>
</comment>
<evidence type="ECO:0000256" key="3">
    <source>
        <dbReference type="ARBA" id="ARBA00023082"/>
    </source>
</evidence>
<keyword evidence="9" id="KW-1185">Reference proteome</keyword>
<evidence type="ECO:0000256" key="1">
    <source>
        <dbReference type="ARBA" id="ARBA00010641"/>
    </source>
</evidence>
<dbReference type="EMBL" id="BAABKG010000002">
    <property type="protein sequence ID" value="GAA5146387.1"/>
    <property type="molecule type" value="Genomic_DNA"/>
</dbReference>
<sequence>MPPDRSTSRERDFAAFYDATWGRTVACAYAVTGDLAVAEELAQEAYTRAWSRWSRLRGYDEPAAWVRQVATRLAVSSWRRRRTATAWLGRQRPPEPARGPDETSVALVRALRELPEAQRRALVLHHLAGLPVAEVAAVERCPEGTVKARLSRGRAALAVLLDPSNDTPDNTDAEPSHA</sequence>
<keyword evidence="3" id="KW-0731">Sigma factor</keyword>
<dbReference type="NCBIfam" id="TIGR02937">
    <property type="entry name" value="sigma70-ECF"/>
    <property type="match status" value="1"/>
</dbReference>
<evidence type="ECO:0000313" key="9">
    <source>
        <dbReference type="Proteomes" id="UP001500221"/>
    </source>
</evidence>
<dbReference type="InterPro" id="IPR014325">
    <property type="entry name" value="RNA_pol_sigma-E_actinobac"/>
</dbReference>
<feature type="domain" description="RNA polymerase sigma factor 70 region 4 type 2" evidence="7">
    <location>
        <begin position="105"/>
        <end position="157"/>
    </location>
</feature>
<organism evidence="8 9">
    <name type="scientific">Nocardioides marinquilinus</name>
    <dbReference type="NCBI Taxonomy" id="1210400"/>
    <lineage>
        <taxon>Bacteria</taxon>
        <taxon>Bacillati</taxon>
        <taxon>Actinomycetota</taxon>
        <taxon>Actinomycetes</taxon>
        <taxon>Propionibacteriales</taxon>
        <taxon>Nocardioidaceae</taxon>
        <taxon>Nocardioides</taxon>
    </lineage>
</organism>
<dbReference type="Proteomes" id="UP001500221">
    <property type="component" value="Unassembled WGS sequence"/>
</dbReference>
<dbReference type="Pfam" id="PF04542">
    <property type="entry name" value="Sigma70_r2"/>
    <property type="match status" value="1"/>
</dbReference>
<dbReference type="PANTHER" id="PTHR43133">
    <property type="entry name" value="RNA POLYMERASE ECF-TYPE SIGMA FACTO"/>
    <property type="match status" value="1"/>
</dbReference>
<dbReference type="PANTHER" id="PTHR43133:SF50">
    <property type="entry name" value="ECF RNA POLYMERASE SIGMA FACTOR SIGM"/>
    <property type="match status" value="1"/>
</dbReference>
<keyword evidence="4" id="KW-0238">DNA-binding</keyword>
<feature type="domain" description="RNA polymerase sigma-70 region 2" evidence="6">
    <location>
        <begin position="26"/>
        <end position="82"/>
    </location>
</feature>
<name>A0ABP9PKI5_9ACTN</name>
<comment type="caution">
    <text evidence="8">The sequence shown here is derived from an EMBL/GenBank/DDBJ whole genome shotgun (WGS) entry which is preliminary data.</text>
</comment>
<dbReference type="InterPro" id="IPR039425">
    <property type="entry name" value="RNA_pol_sigma-70-like"/>
</dbReference>
<gene>
    <name evidence="8" type="ORF">GCM10023340_17230</name>
</gene>
<evidence type="ECO:0000313" key="8">
    <source>
        <dbReference type="EMBL" id="GAA5146387.1"/>
    </source>
</evidence>
<dbReference type="SUPFAM" id="SSF88659">
    <property type="entry name" value="Sigma3 and sigma4 domains of RNA polymerase sigma factors"/>
    <property type="match status" value="1"/>
</dbReference>
<dbReference type="InterPro" id="IPR013325">
    <property type="entry name" value="RNA_pol_sigma_r2"/>
</dbReference>
<dbReference type="SUPFAM" id="SSF88946">
    <property type="entry name" value="Sigma2 domain of RNA polymerase sigma factors"/>
    <property type="match status" value="1"/>
</dbReference>
<evidence type="ECO:0000256" key="4">
    <source>
        <dbReference type="ARBA" id="ARBA00023125"/>
    </source>
</evidence>
<dbReference type="Gene3D" id="1.10.10.10">
    <property type="entry name" value="Winged helix-like DNA-binding domain superfamily/Winged helix DNA-binding domain"/>
    <property type="match status" value="1"/>
</dbReference>
<evidence type="ECO:0000256" key="2">
    <source>
        <dbReference type="ARBA" id="ARBA00023015"/>
    </source>
</evidence>
<proteinExistence type="inferred from homology"/>
<keyword evidence="5" id="KW-0804">Transcription</keyword>
<evidence type="ECO:0000259" key="7">
    <source>
        <dbReference type="Pfam" id="PF08281"/>
    </source>
</evidence>
<evidence type="ECO:0000259" key="6">
    <source>
        <dbReference type="Pfam" id="PF04542"/>
    </source>
</evidence>
<dbReference type="InterPro" id="IPR007627">
    <property type="entry name" value="RNA_pol_sigma70_r2"/>
</dbReference>
<dbReference type="RefSeq" id="WP_345457011.1">
    <property type="nucleotide sequence ID" value="NZ_BAABKG010000002.1"/>
</dbReference>
<dbReference type="Pfam" id="PF08281">
    <property type="entry name" value="Sigma70_r4_2"/>
    <property type="match status" value="1"/>
</dbReference>
<dbReference type="InterPro" id="IPR014284">
    <property type="entry name" value="RNA_pol_sigma-70_dom"/>
</dbReference>
<dbReference type="Gene3D" id="1.10.1740.10">
    <property type="match status" value="1"/>
</dbReference>
<dbReference type="CDD" id="cd06171">
    <property type="entry name" value="Sigma70_r4"/>
    <property type="match status" value="1"/>
</dbReference>
<reference evidence="9" key="1">
    <citation type="journal article" date="2019" name="Int. J. Syst. Evol. Microbiol.">
        <title>The Global Catalogue of Microorganisms (GCM) 10K type strain sequencing project: providing services to taxonomists for standard genome sequencing and annotation.</title>
        <authorList>
            <consortium name="The Broad Institute Genomics Platform"/>
            <consortium name="The Broad Institute Genome Sequencing Center for Infectious Disease"/>
            <person name="Wu L."/>
            <person name="Ma J."/>
        </authorList>
    </citation>
    <scope>NUCLEOTIDE SEQUENCE [LARGE SCALE GENOMIC DNA]</scope>
    <source>
        <strain evidence="9">JCM 18459</strain>
    </source>
</reference>